<dbReference type="GO" id="GO:0004497">
    <property type="term" value="F:monooxygenase activity"/>
    <property type="evidence" value="ECO:0007669"/>
    <property type="project" value="UniProtKB-KW"/>
</dbReference>
<keyword evidence="6" id="KW-1133">Transmembrane helix</keyword>
<feature type="domain" description="FAD-binding" evidence="7">
    <location>
        <begin position="5"/>
        <end position="75"/>
    </location>
</feature>
<reference evidence="8" key="1">
    <citation type="journal article" date="2018" name="Genome Biol.">
        <title>SKESA: strategic k-mer extension for scrupulous assemblies.</title>
        <authorList>
            <person name="Souvorov A."/>
            <person name="Agarwala R."/>
            <person name="Lipman D.J."/>
        </authorList>
    </citation>
    <scope>NUCLEOTIDE SEQUENCE</scope>
    <source>
        <strain evidence="8">Salmonella_Enteritidis_72-17</strain>
    </source>
</reference>
<dbReference type="AlphaFoldDB" id="A0A703XAK8"/>
<dbReference type="InterPro" id="IPR036188">
    <property type="entry name" value="FAD/NAD-bd_sf"/>
</dbReference>
<dbReference type="Pfam" id="PF01494">
    <property type="entry name" value="FAD_binding_3"/>
    <property type="match status" value="1"/>
</dbReference>
<evidence type="ECO:0000259" key="7">
    <source>
        <dbReference type="Pfam" id="PF01494"/>
    </source>
</evidence>
<keyword evidence="6" id="KW-0812">Transmembrane</keyword>
<protein>
    <submittedName>
        <fullName evidence="8">FAD-dependent oxidoreductase</fullName>
    </submittedName>
</protein>
<dbReference type="EMBL" id="DAAMQN010000114">
    <property type="protein sequence ID" value="HAC7760191.1"/>
    <property type="molecule type" value="Genomic_DNA"/>
</dbReference>
<organism evidence="8">
    <name type="scientific">Salmonella enterica</name>
    <name type="common">Salmonella choleraesuis</name>
    <dbReference type="NCBI Taxonomy" id="28901"/>
    <lineage>
        <taxon>Bacteria</taxon>
        <taxon>Pseudomonadati</taxon>
        <taxon>Pseudomonadota</taxon>
        <taxon>Gammaproteobacteria</taxon>
        <taxon>Enterobacterales</taxon>
        <taxon>Enterobacteriaceae</taxon>
        <taxon>Salmonella</taxon>
    </lineage>
</organism>
<evidence type="ECO:0000313" key="8">
    <source>
        <dbReference type="EMBL" id="HAC7760191.1"/>
    </source>
</evidence>
<dbReference type="GO" id="GO:0071949">
    <property type="term" value="F:FAD binding"/>
    <property type="evidence" value="ECO:0007669"/>
    <property type="project" value="InterPro"/>
</dbReference>
<reference evidence="8" key="2">
    <citation type="submission" date="2018-07" db="EMBL/GenBank/DDBJ databases">
        <authorList>
            <consortium name="NCBI Pathogen Detection Project"/>
        </authorList>
    </citation>
    <scope>NUCLEOTIDE SEQUENCE</scope>
    <source>
        <strain evidence="8">Salmonella_Enteritidis_72-17</strain>
    </source>
</reference>
<dbReference type="PANTHER" id="PTHR13789:SF318">
    <property type="entry name" value="GERANYLGERANYL DIPHOSPHATE REDUCTASE"/>
    <property type="match status" value="1"/>
</dbReference>
<comment type="caution">
    <text evidence="8">The sequence shown here is derived from an EMBL/GenBank/DDBJ whole genome shotgun (WGS) entry which is preliminary data.</text>
</comment>
<keyword evidence="3" id="KW-0274">FAD</keyword>
<evidence type="ECO:0000256" key="2">
    <source>
        <dbReference type="ARBA" id="ARBA00022630"/>
    </source>
</evidence>
<sequence length="112" mass="11662">MTHVTSAIIVGGGIGGAATALSLARQGIKVMLLEKAHEIGEIGAGIQLGPNAFSALDSLGVGDVARQRAVFTDHITMMDAVNAEEVVCIETGQAFRDHFGGPYAVIHRVDIH</sequence>
<name>A0A703XAK8_SALER</name>
<evidence type="ECO:0000256" key="4">
    <source>
        <dbReference type="ARBA" id="ARBA00023002"/>
    </source>
</evidence>
<keyword evidence="2" id="KW-0285">Flavoprotein</keyword>
<dbReference type="InterPro" id="IPR050493">
    <property type="entry name" value="FAD-dep_Monooxygenase_BioMet"/>
</dbReference>
<feature type="transmembrane region" description="Helical" evidence="6">
    <location>
        <begin position="6"/>
        <end position="24"/>
    </location>
</feature>
<dbReference type="SUPFAM" id="SSF51905">
    <property type="entry name" value="FAD/NAD(P)-binding domain"/>
    <property type="match status" value="1"/>
</dbReference>
<keyword evidence="4" id="KW-0560">Oxidoreductase</keyword>
<accession>A0A703XAK8</accession>
<proteinExistence type="predicted"/>
<keyword evidence="5" id="KW-0503">Monooxygenase</keyword>
<dbReference type="Gene3D" id="3.50.50.60">
    <property type="entry name" value="FAD/NAD(P)-binding domain"/>
    <property type="match status" value="1"/>
</dbReference>
<evidence type="ECO:0000256" key="3">
    <source>
        <dbReference type="ARBA" id="ARBA00022827"/>
    </source>
</evidence>
<evidence type="ECO:0000256" key="5">
    <source>
        <dbReference type="ARBA" id="ARBA00023033"/>
    </source>
</evidence>
<comment type="cofactor">
    <cofactor evidence="1">
        <name>FAD</name>
        <dbReference type="ChEBI" id="CHEBI:57692"/>
    </cofactor>
</comment>
<keyword evidence="6" id="KW-0472">Membrane</keyword>
<feature type="non-terminal residue" evidence="8">
    <location>
        <position position="112"/>
    </location>
</feature>
<dbReference type="PANTHER" id="PTHR13789">
    <property type="entry name" value="MONOOXYGENASE"/>
    <property type="match status" value="1"/>
</dbReference>
<evidence type="ECO:0000256" key="6">
    <source>
        <dbReference type="SAM" id="Phobius"/>
    </source>
</evidence>
<dbReference type="InterPro" id="IPR002938">
    <property type="entry name" value="FAD-bd"/>
</dbReference>
<evidence type="ECO:0000256" key="1">
    <source>
        <dbReference type="ARBA" id="ARBA00001974"/>
    </source>
</evidence>
<gene>
    <name evidence="8" type="ORF">G0E43_17045</name>
</gene>